<gene>
    <name evidence="8" type="ORF">GCM10011386_28710</name>
</gene>
<dbReference type="EMBL" id="BMIK01000010">
    <property type="protein sequence ID" value="GGC34839.1"/>
    <property type="molecule type" value="Genomic_DNA"/>
</dbReference>
<evidence type="ECO:0000256" key="1">
    <source>
        <dbReference type="ARBA" id="ARBA00001445"/>
    </source>
</evidence>
<dbReference type="PANTHER" id="PTHR33307">
    <property type="entry name" value="ALPHA-RHAMNOSIDASE (EUROFUNG)"/>
    <property type="match status" value="1"/>
</dbReference>
<dbReference type="Pfam" id="PF05592">
    <property type="entry name" value="Bac_rhamnosid"/>
    <property type="match status" value="1"/>
</dbReference>
<name>A0ABQ1M9C3_9SPHI</name>
<dbReference type="InterPro" id="IPR008928">
    <property type="entry name" value="6-hairpin_glycosidase_sf"/>
</dbReference>
<dbReference type="InterPro" id="IPR035398">
    <property type="entry name" value="Bac_rhamnosid_C"/>
</dbReference>
<dbReference type="Gene3D" id="2.60.420.10">
    <property type="entry name" value="Maltose phosphorylase, domain 3"/>
    <property type="match status" value="1"/>
</dbReference>
<dbReference type="InterPro" id="IPR013783">
    <property type="entry name" value="Ig-like_fold"/>
</dbReference>
<dbReference type="InterPro" id="IPR035396">
    <property type="entry name" value="Bac_rhamnosid6H"/>
</dbReference>
<feature type="domain" description="Bacterial alpha-L-rhamnosidase N-terminal" evidence="5">
    <location>
        <begin position="107"/>
        <end position="279"/>
    </location>
</feature>
<evidence type="ECO:0000256" key="3">
    <source>
        <dbReference type="ARBA" id="ARBA00022801"/>
    </source>
</evidence>
<dbReference type="Gene3D" id="2.60.120.260">
    <property type="entry name" value="Galactose-binding domain-like"/>
    <property type="match status" value="2"/>
</dbReference>
<dbReference type="Pfam" id="PF17389">
    <property type="entry name" value="Bac_rhamnosid6H"/>
    <property type="match status" value="1"/>
</dbReference>
<dbReference type="Gene3D" id="2.60.40.10">
    <property type="entry name" value="Immunoglobulins"/>
    <property type="match status" value="1"/>
</dbReference>
<evidence type="ECO:0000259" key="5">
    <source>
        <dbReference type="Pfam" id="PF08531"/>
    </source>
</evidence>
<dbReference type="InterPro" id="IPR012341">
    <property type="entry name" value="6hp_glycosidase-like_sf"/>
</dbReference>
<dbReference type="InterPro" id="IPR013737">
    <property type="entry name" value="Bac_rhamnosid_N"/>
</dbReference>
<dbReference type="Pfam" id="PF08531">
    <property type="entry name" value="Bac_rhamnosid_N"/>
    <property type="match status" value="1"/>
</dbReference>
<evidence type="ECO:0000313" key="9">
    <source>
        <dbReference type="Proteomes" id="UP000597338"/>
    </source>
</evidence>
<dbReference type="PANTHER" id="PTHR33307:SF6">
    <property type="entry name" value="ALPHA-RHAMNOSIDASE (EUROFUNG)-RELATED"/>
    <property type="match status" value="1"/>
</dbReference>
<evidence type="ECO:0000259" key="4">
    <source>
        <dbReference type="Pfam" id="PF05592"/>
    </source>
</evidence>
<dbReference type="InterPro" id="IPR016007">
    <property type="entry name" value="Alpha_rhamnosid"/>
</dbReference>
<organism evidence="8 9">
    <name type="scientific">Parapedobacter defluvii</name>
    <dbReference type="NCBI Taxonomy" id="2045106"/>
    <lineage>
        <taxon>Bacteria</taxon>
        <taxon>Pseudomonadati</taxon>
        <taxon>Bacteroidota</taxon>
        <taxon>Sphingobacteriia</taxon>
        <taxon>Sphingobacteriales</taxon>
        <taxon>Sphingobacteriaceae</taxon>
        <taxon>Parapedobacter</taxon>
    </lineage>
</organism>
<comment type="catalytic activity">
    <reaction evidence="1">
        <text>Hydrolysis of terminal non-reducing alpha-L-rhamnose residues in alpha-L-rhamnosides.</text>
        <dbReference type="EC" id="3.2.1.40"/>
    </reaction>
</comment>
<dbReference type="Gene3D" id="1.50.10.10">
    <property type="match status" value="1"/>
</dbReference>
<dbReference type="EC" id="3.2.1.40" evidence="2"/>
<dbReference type="Pfam" id="PF25788">
    <property type="entry name" value="Ig_Rha78A_N"/>
    <property type="match status" value="1"/>
</dbReference>
<dbReference type="Proteomes" id="UP000597338">
    <property type="component" value="Unassembled WGS sequence"/>
</dbReference>
<protein>
    <recommendedName>
        <fullName evidence="2">alpha-L-rhamnosidase</fullName>
        <ecNumber evidence="2">3.2.1.40</ecNumber>
    </recommendedName>
</protein>
<feature type="domain" description="Alpha-L-rhamnosidase concanavalin-like" evidence="4">
    <location>
        <begin position="290"/>
        <end position="398"/>
    </location>
</feature>
<keyword evidence="3" id="KW-0378">Hydrolase</keyword>
<evidence type="ECO:0000259" key="7">
    <source>
        <dbReference type="Pfam" id="PF17390"/>
    </source>
</evidence>
<feature type="domain" description="Alpha-L-rhamnosidase C-terminal" evidence="7">
    <location>
        <begin position="733"/>
        <end position="800"/>
    </location>
</feature>
<feature type="domain" description="Alpha-L-rhamnosidase six-hairpin glycosidase" evidence="6">
    <location>
        <begin position="403"/>
        <end position="730"/>
    </location>
</feature>
<keyword evidence="9" id="KW-1185">Reference proteome</keyword>
<dbReference type="InterPro" id="IPR008902">
    <property type="entry name" value="Rhamnosid_concanavalin"/>
</dbReference>
<reference evidence="9" key="1">
    <citation type="journal article" date="2019" name="Int. J. Syst. Evol. Microbiol.">
        <title>The Global Catalogue of Microorganisms (GCM) 10K type strain sequencing project: providing services to taxonomists for standard genome sequencing and annotation.</title>
        <authorList>
            <consortium name="The Broad Institute Genomics Platform"/>
            <consortium name="The Broad Institute Genome Sequencing Center for Infectious Disease"/>
            <person name="Wu L."/>
            <person name="Ma J."/>
        </authorList>
    </citation>
    <scope>NUCLEOTIDE SEQUENCE [LARGE SCALE GENOMIC DNA]</scope>
    <source>
        <strain evidence="9">CGMCC 1.15342</strain>
    </source>
</reference>
<sequence>MQTAYQLELADAKEALLQEKPLWTSGRVESGQSKAVYSGAEQLRPHARYYWRVTAWDNRGQRVVSAIDSFETAKMQETDWTAQWITDQHDASFGPAPMFRKVFSIHKEIAAARLYVSAAAYYKLYLNGKEAGTAQLDPGYTHYDKRNLYTTLDVTSALRMGENVVATVLGNGFYNAAAPVATWDFDKARWRDRARMVMEIHIQHTDGTITVIPTDDTWKTATGPHVYNNIYSGETYDARKQWQGWNDLRFDDVAWQPAVPTRAPSPRLVSQTMPPMRITDELPAVAMQAFGDTVFVFDMGINLTGVCRINVRGEEGTKVTLTHGELLKDNGRIEMRNLDIYYKPIKDIEFQTDTYFMSGEGEETFTPAFTYHGFRYVEVRSDRPIKLDKADVTALFIHTDLERVGQFSCSNELLNKIWSATNQSYVSNLHSIPTDCPQREKNGWTADGHIAIDLALLNFDGIKFYEKWLDDFIDNQRPEGNISGIIPSAGWGYDDWIGPVWDAALFIIPDALERYYGDTRAIHKVYDACEKYLEYLRNRENEEGTVTYGIGDWVYYHTQTPTEYTTTCFYYWDQVLMARFSDLTGHDGTPYRKKAEELKALINRKYFDAEQTRYANGSQTAQAVALALEIVPEEYEKKVAENLNRLIVDNNYHLDFGVLGSKYVPRMLSAHGYAETAYRMATQETAPSWGNWIKLGFTTLAETWVLSPEFRDASVNHVFLGDISAWMVNTLAGINYDPNNRGFEHILIKPDFIADLSWAKGEYRSVKGLIKSEWRREGKQIRLSVTIPDNATATVYTDKAQTVGSGRHEFVFTSH</sequence>
<evidence type="ECO:0000256" key="2">
    <source>
        <dbReference type="ARBA" id="ARBA00012652"/>
    </source>
</evidence>
<evidence type="ECO:0000313" key="8">
    <source>
        <dbReference type="EMBL" id="GGC34839.1"/>
    </source>
</evidence>
<dbReference type="PIRSF" id="PIRSF010631">
    <property type="entry name" value="A-rhamnsds"/>
    <property type="match status" value="1"/>
</dbReference>
<proteinExistence type="predicted"/>
<accession>A0ABQ1M9C3</accession>
<dbReference type="Pfam" id="PF17390">
    <property type="entry name" value="Bac_rhamnosid_C"/>
    <property type="match status" value="1"/>
</dbReference>
<comment type="caution">
    <text evidence="8">The sequence shown here is derived from an EMBL/GenBank/DDBJ whole genome shotgun (WGS) entry which is preliminary data.</text>
</comment>
<evidence type="ECO:0000259" key="6">
    <source>
        <dbReference type="Pfam" id="PF17389"/>
    </source>
</evidence>
<dbReference type="SUPFAM" id="SSF48208">
    <property type="entry name" value="Six-hairpin glycosidases"/>
    <property type="match status" value="1"/>
</dbReference>